<accession>A0A6A7Y8M7</accession>
<comment type="caution">
    <text evidence="1">The sequence shown here is derived from an EMBL/GenBank/DDBJ whole genome shotgun (WGS) entry which is preliminary data.</text>
</comment>
<dbReference type="RefSeq" id="WP_153427823.1">
    <property type="nucleotide sequence ID" value="NZ_WIWJ01000008.1"/>
</dbReference>
<evidence type="ECO:0000313" key="2">
    <source>
        <dbReference type="Proteomes" id="UP000441404"/>
    </source>
</evidence>
<evidence type="ECO:0000313" key="1">
    <source>
        <dbReference type="EMBL" id="MQT46391.1"/>
    </source>
</evidence>
<reference evidence="1 2" key="1">
    <citation type="submission" date="2019-10" db="EMBL/GenBank/DDBJ databases">
        <title>Evaluation of single-gene subtyping targets for Pseudomonas.</title>
        <authorList>
            <person name="Reichler S.J."/>
            <person name="Orsi R.H."/>
            <person name="Wiedmann M."/>
            <person name="Martin N.H."/>
            <person name="Murphy S.I."/>
        </authorList>
    </citation>
    <scope>NUCLEOTIDE SEQUENCE [LARGE SCALE GENOMIC DNA]</scope>
    <source>
        <strain evidence="1 2">FSL R10-3257</strain>
    </source>
</reference>
<organism evidence="1 2">
    <name type="scientific">Pseudomonas helleri</name>
    <dbReference type="NCBI Taxonomy" id="1608996"/>
    <lineage>
        <taxon>Bacteria</taxon>
        <taxon>Pseudomonadati</taxon>
        <taxon>Pseudomonadota</taxon>
        <taxon>Gammaproteobacteria</taxon>
        <taxon>Pseudomonadales</taxon>
        <taxon>Pseudomonadaceae</taxon>
        <taxon>Pseudomonas</taxon>
    </lineage>
</organism>
<gene>
    <name evidence="1" type="ORF">GHO40_06555</name>
</gene>
<name>A0A6A7Y8M7_9PSED</name>
<dbReference type="AlphaFoldDB" id="A0A6A7Y8M7"/>
<sequence length="508" mass="55392">MADFDDRKNVKPTEGPANINALASLHLLLQEPDIVGVLPGLPAGLLPASALDDPLIVDVAAWVNLPPKNAIDKLSFQWRRQNTSNAFNTMQTYDVVGPLADSDFPMSFSIDAGKLDYEEGPFDFRYVVVGHNGGGESESNIVPLVIDRTPPYKHLKPSTLILPATQITIPFFEAHDNKFVCVIPEYADYQDGDEVVYFWRTRTGSQLIGRTPVATNREIIYTRAQIEAALNGECYAEYQLIDKAGNSSPLSESVPIEVDMAPRSLGYVKVTGASGSSQFGKLNIDSVGEGPGDGITVNIPPESDIYEGEKVLLQWADPLAFNAITLSSADPDAPLLFNVPRKNIAAHMVSSLADGARYIPVYYEVLDGSSSEVLATSGIYGLTLSDILATNYPTMQCSHVNGNILSLSSVPVSGAEVSIGVWPFMADDQYIKFKLVGLGQDGKNLEVVFFEHKVTAEEVADKKVSVAVAKEQFLKFKVGIDIYFEGQVTFNNKGYWYGFRALRANLTN</sequence>
<dbReference type="EMBL" id="WIWJ01000008">
    <property type="protein sequence ID" value="MQT46391.1"/>
    <property type="molecule type" value="Genomic_DNA"/>
</dbReference>
<dbReference type="Proteomes" id="UP000441404">
    <property type="component" value="Unassembled WGS sequence"/>
</dbReference>
<protein>
    <submittedName>
        <fullName evidence="1">Uncharacterized protein</fullName>
    </submittedName>
</protein>
<proteinExistence type="predicted"/>